<feature type="region of interest" description="Disordered" evidence="4">
    <location>
        <begin position="62"/>
        <end position="542"/>
    </location>
</feature>
<evidence type="ECO:0000256" key="3">
    <source>
        <dbReference type="ARBA" id="ARBA00023242"/>
    </source>
</evidence>
<evidence type="ECO:0000313" key="6">
    <source>
        <dbReference type="EMBL" id="KDQ64802.1"/>
    </source>
</evidence>
<dbReference type="Proteomes" id="UP000027265">
    <property type="component" value="Unassembled WGS sequence"/>
</dbReference>
<feature type="domain" description="HSF-type DNA-binding" evidence="5">
    <location>
        <begin position="1"/>
        <end position="85"/>
    </location>
</feature>
<keyword evidence="3" id="KW-0539">Nucleus</keyword>
<feature type="compositionally biased region" description="Basic residues" evidence="4">
    <location>
        <begin position="83"/>
        <end position="96"/>
    </location>
</feature>
<dbReference type="GO" id="GO:0043565">
    <property type="term" value="F:sequence-specific DNA binding"/>
    <property type="evidence" value="ECO:0007669"/>
    <property type="project" value="InterPro"/>
</dbReference>
<dbReference type="Gene3D" id="1.10.10.10">
    <property type="entry name" value="Winged helix-like DNA-binding domain superfamily/Winged helix DNA-binding domain"/>
    <property type="match status" value="1"/>
</dbReference>
<evidence type="ECO:0000256" key="2">
    <source>
        <dbReference type="ARBA" id="ARBA00023125"/>
    </source>
</evidence>
<dbReference type="STRING" id="933084.A0A067QMN6"/>
<feature type="compositionally biased region" description="Polar residues" evidence="4">
    <location>
        <begin position="374"/>
        <end position="383"/>
    </location>
</feature>
<evidence type="ECO:0000256" key="1">
    <source>
        <dbReference type="ARBA" id="ARBA00004123"/>
    </source>
</evidence>
<feature type="compositionally biased region" description="Low complexity" evidence="4">
    <location>
        <begin position="504"/>
        <end position="517"/>
    </location>
</feature>
<proteinExistence type="predicted"/>
<dbReference type="InParanoid" id="A0A067QMN6"/>
<feature type="compositionally biased region" description="Polar residues" evidence="4">
    <location>
        <begin position="64"/>
        <end position="73"/>
    </location>
</feature>
<gene>
    <name evidence="6" type="ORF">JAAARDRAFT_238259</name>
</gene>
<feature type="compositionally biased region" description="Gly residues" evidence="4">
    <location>
        <begin position="255"/>
        <end position="264"/>
    </location>
</feature>
<feature type="compositionally biased region" description="Polar residues" evidence="4">
    <location>
        <begin position="244"/>
        <end position="254"/>
    </location>
</feature>
<name>A0A067QMN6_9AGAM</name>
<protein>
    <recommendedName>
        <fullName evidence="5">HSF-type DNA-binding domain-containing protein</fullName>
    </recommendedName>
</protein>
<feature type="compositionally biased region" description="Polar residues" evidence="4">
    <location>
        <begin position="102"/>
        <end position="111"/>
    </location>
</feature>
<sequence>MIRWDPTGEHIIVEKPEQLALHVLPSVYRQSRFASFSRQLNIYGFMRKVNLRNVDPAIDDPDASTWSHPTLNRHSPAEVVANFKRRVPPRLPKPKKRDTDPASLQQGSRSATGLGPHGGNPVPFQVPSSYGAKPISNSGRQRGFSAPGSFTPLSQGGAAAAGWGSSYPHPGGMRGALPPLTVPSDPPSAMGHGGMYTHSPGGYPLNSPGEEPGYGGAPTHNGLPGLSPYSSSGPGGGGSQYPYTQSEPPQQSSWGMGGSAGSNAGGASSHSGSLSSLLNPSSGSGYSSSGYHHPSSSHAHSSHQRPTINTSYSSPYSSMPTTASSIPSPDSRPNTGYSVSSMSSMPPYEDGYGSRPGSSAHRPLSPGSRPPSAHSKSYHNGTGSLRVAPTKGSRRHSQAMSPYPSPYDHHHGPNDSRPSTSPHPPDDHHHSGSAMPRVRSMIQLPSVDSYSFNPSQGDFAYSAGGGDSAMDTTPPHHQPQHPHSSHGWAPSGEHEAYGRQLRPSTSASSVSASSAATPPGTGHGEGGYGQADVNRCEYRSSF</sequence>
<feature type="compositionally biased region" description="Polar residues" evidence="4">
    <location>
        <begin position="326"/>
        <end position="336"/>
    </location>
</feature>
<accession>A0A067QMN6</accession>
<evidence type="ECO:0000256" key="4">
    <source>
        <dbReference type="SAM" id="MobiDB-lite"/>
    </source>
</evidence>
<dbReference type="InterPro" id="IPR000232">
    <property type="entry name" value="HSF_DNA-bd"/>
</dbReference>
<keyword evidence="2" id="KW-0238">DNA-binding</keyword>
<keyword evidence="7" id="KW-1185">Reference proteome</keyword>
<dbReference type="GO" id="GO:0005634">
    <property type="term" value="C:nucleus"/>
    <property type="evidence" value="ECO:0007669"/>
    <property type="project" value="UniProtKB-SubCell"/>
</dbReference>
<organism evidence="6 7">
    <name type="scientific">Jaapia argillacea MUCL 33604</name>
    <dbReference type="NCBI Taxonomy" id="933084"/>
    <lineage>
        <taxon>Eukaryota</taxon>
        <taxon>Fungi</taxon>
        <taxon>Dikarya</taxon>
        <taxon>Basidiomycota</taxon>
        <taxon>Agaricomycotina</taxon>
        <taxon>Agaricomycetes</taxon>
        <taxon>Agaricomycetidae</taxon>
        <taxon>Jaapiales</taxon>
        <taxon>Jaapiaceae</taxon>
        <taxon>Jaapia</taxon>
    </lineage>
</organism>
<feature type="compositionally biased region" description="Polar residues" evidence="4">
    <location>
        <begin position="446"/>
        <end position="456"/>
    </location>
</feature>
<dbReference type="AlphaFoldDB" id="A0A067QMN6"/>
<dbReference type="Pfam" id="PF00447">
    <property type="entry name" value="HSF_DNA-bind"/>
    <property type="match status" value="1"/>
</dbReference>
<dbReference type="InterPro" id="IPR036388">
    <property type="entry name" value="WH-like_DNA-bd_sf"/>
</dbReference>
<dbReference type="SUPFAM" id="SSF46785">
    <property type="entry name" value="Winged helix' DNA-binding domain"/>
    <property type="match status" value="1"/>
</dbReference>
<feature type="compositionally biased region" description="Low complexity" evidence="4">
    <location>
        <begin position="265"/>
        <end position="299"/>
    </location>
</feature>
<evidence type="ECO:0000313" key="7">
    <source>
        <dbReference type="Proteomes" id="UP000027265"/>
    </source>
</evidence>
<dbReference type="InterPro" id="IPR036390">
    <property type="entry name" value="WH_DNA-bd_sf"/>
</dbReference>
<dbReference type="OrthoDB" id="432483at2759"/>
<feature type="compositionally biased region" description="Low complexity" evidence="4">
    <location>
        <begin position="222"/>
        <end position="232"/>
    </location>
</feature>
<feature type="compositionally biased region" description="Low complexity" evidence="4">
    <location>
        <begin position="337"/>
        <end position="348"/>
    </location>
</feature>
<comment type="subcellular location">
    <subcellularLocation>
        <location evidence="1">Nucleus</location>
    </subcellularLocation>
</comment>
<dbReference type="GO" id="GO:0003700">
    <property type="term" value="F:DNA-binding transcription factor activity"/>
    <property type="evidence" value="ECO:0007669"/>
    <property type="project" value="InterPro"/>
</dbReference>
<dbReference type="HOGENOM" id="CLU_029384_0_0_1"/>
<feature type="compositionally biased region" description="Low complexity" evidence="4">
    <location>
        <begin position="310"/>
        <end position="325"/>
    </location>
</feature>
<dbReference type="EMBL" id="KL197709">
    <property type="protein sequence ID" value="KDQ64802.1"/>
    <property type="molecule type" value="Genomic_DNA"/>
</dbReference>
<reference evidence="7" key="1">
    <citation type="journal article" date="2014" name="Proc. Natl. Acad. Sci. U.S.A.">
        <title>Extensive sampling of basidiomycete genomes demonstrates inadequacy of the white-rot/brown-rot paradigm for wood decay fungi.</title>
        <authorList>
            <person name="Riley R."/>
            <person name="Salamov A.A."/>
            <person name="Brown D.W."/>
            <person name="Nagy L.G."/>
            <person name="Floudas D."/>
            <person name="Held B.W."/>
            <person name="Levasseur A."/>
            <person name="Lombard V."/>
            <person name="Morin E."/>
            <person name="Otillar R."/>
            <person name="Lindquist E.A."/>
            <person name="Sun H."/>
            <person name="LaButti K.M."/>
            <person name="Schmutz J."/>
            <person name="Jabbour D."/>
            <person name="Luo H."/>
            <person name="Baker S.E."/>
            <person name="Pisabarro A.G."/>
            <person name="Walton J.D."/>
            <person name="Blanchette R.A."/>
            <person name="Henrissat B."/>
            <person name="Martin F."/>
            <person name="Cullen D."/>
            <person name="Hibbett D.S."/>
            <person name="Grigoriev I.V."/>
        </authorList>
    </citation>
    <scope>NUCLEOTIDE SEQUENCE [LARGE SCALE GENOMIC DNA]</scope>
    <source>
        <strain evidence="7">MUCL 33604</strain>
    </source>
</reference>
<evidence type="ECO:0000259" key="5">
    <source>
        <dbReference type="Pfam" id="PF00447"/>
    </source>
</evidence>